<evidence type="ECO:0000313" key="3">
    <source>
        <dbReference type="EMBL" id="EFQ97360.1"/>
    </source>
</evidence>
<accession>E5QZJ4</accession>
<dbReference type="PANTHER" id="PTHR42070:SF1">
    <property type="entry name" value="FILAMENT ASSOCIATED PROTEIN, PUTATIVE (AFU_ORTHOLOGUE AFUA_8G06630)-RELATED"/>
    <property type="match status" value="1"/>
</dbReference>
<sequence length="282" mass="30873">MASGQEKSSERALRVRENKRRHRLRQREYVADLERRLAEAREQGIQASKEVQAAARRVAWENSRLRQILRDRGLGDNAINALVYDTDKSKPTEQGSRPEVVVQPKASLCISHSDQTTPLGISLANQGHVGLTPDLRQISAKEPSVLLESNKCASGGACAMPSSTDCPGVSHSQPTSCANEPPSECAPTATLPPCRLLTILANNPNTDVHQIPPVSNKQSDDDHTGGVECSQAREMLMRFATSEEKIDQIAEALEKGCVKDSKSGGCRVKNNAMWEALERVWE</sequence>
<organism evidence="4">
    <name type="scientific">Arthroderma gypseum (strain ATCC MYA-4604 / CBS 118893)</name>
    <name type="common">Microsporum gypseum</name>
    <dbReference type="NCBI Taxonomy" id="535722"/>
    <lineage>
        <taxon>Eukaryota</taxon>
        <taxon>Fungi</taxon>
        <taxon>Dikarya</taxon>
        <taxon>Ascomycota</taxon>
        <taxon>Pezizomycotina</taxon>
        <taxon>Eurotiomycetes</taxon>
        <taxon>Eurotiomycetidae</taxon>
        <taxon>Onygenales</taxon>
        <taxon>Arthrodermataceae</taxon>
        <taxon>Nannizzia</taxon>
    </lineage>
</organism>
<evidence type="ECO:0008006" key="5">
    <source>
        <dbReference type="Google" id="ProtNLM"/>
    </source>
</evidence>
<gene>
    <name evidence="3" type="ORF">MGYG_00399</name>
</gene>
<evidence type="ECO:0000313" key="4">
    <source>
        <dbReference type="Proteomes" id="UP000002669"/>
    </source>
</evidence>
<dbReference type="InParanoid" id="E5QZJ4"/>
<protein>
    <recommendedName>
        <fullName evidence="5">BZIP domain-containing protein</fullName>
    </recommendedName>
</protein>
<evidence type="ECO:0000256" key="1">
    <source>
        <dbReference type="SAM" id="Coils"/>
    </source>
</evidence>
<dbReference type="OrthoDB" id="4505928at2759"/>
<dbReference type="CDD" id="cd14688">
    <property type="entry name" value="bZIP_YAP"/>
    <property type="match status" value="1"/>
</dbReference>
<feature type="compositionally biased region" description="Basic and acidic residues" evidence="2">
    <location>
        <begin position="7"/>
        <end position="16"/>
    </location>
</feature>
<keyword evidence="1" id="KW-0175">Coiled coil</keyword>
<evidence type="ECO:0000256" key="2">
    <source>
        <dbReference type="SAM" id="MobiDB-lite"/>
    </source>
</evidence>
<proteinExistence type="predicted"/>
<dbReference type="Proteomes" id="UP000002669">
    <property type="component" value="Unassembled WGS sequence"/>
</dbReference>
<name>E5QZJ4_ARTGP</name>
<dbReference type="OMA" id="VECNRAY"/>
<dbReference type="PANTHER" id="PTHR42070">
    <property type="entry name" value="FILAMENT ASSOCIATED PROTEIN, PUTATIVE (AFU_ORTHOLOGUE AFUA_8G06630)-RELATED"/>
    <property type="match status" value="1"/>
</dbReference>
<dbReference type="STRING" id="535722.E5QZJ4"/>
<keyword evidence="4" id="KW-1185">Reference proteome</keyword>
<dbReference type="EMBL" id="DS989822">
    <property type="protein sequence ID" value="EFQ97360.1"/>
    <property type="molecule type" value="Genomic_DNA"/>
</dbReference>
<dbReference type="HOGENOM" id="CLU_076169_0_0_1"/>
<dbReference type="RefSeq" id="XP_003176312.1">
    <property type="nucleotide sequence ID" value="XM_003176264.1"/>
</dbReference>
<dbReference type="VEuPathDB" id="FungiDB:MGYG_00399"/>
<dbReference type="eggNOG" id="ENOG502SU1U">
    <property type="taxonomic scope" value="Eukaryota"/>
</dbReference>
<reference evidence="4" key="1">
    <citation type="journal article" date="2012" name="MBio">
        <title>Comparative genome analysis of Trichophyton rubrum and related dermatophytes reveals candidate genes involved in infection.</title>
        <authorList>
            <person name="Martinez D.A."/>
            <person name="Oliver B.G."/>
            <person name="Graeser Y."/>
            <person name="Goldberg J.M."/>
            <person name="Li W."/>
            <person name="Martinez-Rossi N.M."/>
            <person name="Monod M."/>
            <person name="Shelest E."/>
            <person name="Barton R.C."/>
            <person name="Birch E."/>
            <person name="Brakhage A.A."/>
            <person name="Chen Z."/>
            <person name="Gurr S.J."/>
            <person name="Heiman D."/>
            <person name="Heitman J."/>
            <person name="Kosti I."/>
            <person name="Rossi A."/>
            <person name="Saif S."/>
            <person name="Samalova M."/>
            <person name="Saunders C.W."/>
            <person name="Shea T."/>
            <person name="Summerbell R.C."/>
            <person name="Xu J."/>
            <person name="Young S."/>
            <person name="Zeng Q."/>
            <person name="Birren B.W."/>
            <person name="Cuomo C.A."/>
            <person name="White T.C."/>
        </authorList>
    </citation>
    <scope>NUCLEOTIDE SEQUENCE [LARGE SCALE GENOMIC DNA]</scope>
    <source>
        <strain evidence="4">ATCC MYA-4604 / CBS 118893</strain>
    </source>
</reference>
<dbReference type="AlphaFoldDB" id="E5QZJ4"/>
<feature type="coiled-coil region" evidence="1">
    <location>
        <begin position="23"/>
        <end position="50"/>
    </location>
</feature>
<feature type="region of interest" description="Disordered" evidence="2">
    <location>
        <begin position="1"/>
        <end position="21"/>
    </location>
</feature>
<dbReference type="GeneID" id="10031629"/>